<dbReference type="GO" id="GO:0003676">
    <property type="term" value="F:nucleic acid binding"/>
    <property type="evidence" value="ECO:0007669"/>
    <property type="project" value="InterPro"/>
</dbReference>
<dbReference type="GO" id="GO:0008270">
    <property type="term" value="F:zinc ion binding"/>
    <property type="evidence" value="ECO:0007669"/>
    <property type="project" value="InterPro"/>
</dbReference>
<dbReference type="Gene3D" id="1.10.30.50">
    <property type="match status" value="1"/>
</dbReference>
<sequence length="361" mass="39648">MSRIDQFASAEARAMDLLAEAAGLTAFALVKRGISLGSARRIARLSSVYFDPQTPFSRHRARCRSIGAHLALPDLETIEGFASKAKTLGGHKAAWELREYLCTLSGAKEIRREGAAKIAELESASDKSLAPKAGARFSRHGDMTRLTLTLDEHTMAEAQAVSISHAKQRSGEDFSKQQFAEAIANLITGADDAQRVETRRMIYAVVPLPELARIYRSEGDDLVVHMTDGTSMSGREFLEAEFEAEGLAALIDREEGPVDLYRTSRFASIKQRLLLHAKSTTCIWPGCNKGAEHCQAHHIVPWARGGPTNINNMAHLCKYHNGINDDDPTKPTGRGVILSRDGTIGWYSPRTGTFIKVYSPR</sequence>
<protein>
    <recommendedName>
        <fullName evidence="1">HNH nuclease domain-containing protein</fullName>
    </recommendedName>
</protein>
<dbReference type="InterPro" id="IPR003615">
    <property type="entry name" value="HNH_nuc"/>
</dbReference>
<name>A0A6B8VG24_9CORY</name>
<evidence type="ECO:0000259" key="1">
    <source>
        <dbReference type="SMART" id="SM00507"/>
    </source>
</evidence>
<dbReference type="KEGG" id="ckw:CKALI_11195"/>
<feature type="domain" description="HNH nuclease" evidence="1">
    <location>
        <begin position="270"/>
        <end position="322"/>
    </location>
</feature>
<organism evidence="2 3">
    <name type="scientific">Corynebacterium kalinowskii</name>
    <dbReference type="NCBI Taxonomy" id="2675216"/>
    <lineage>
        <taxon>Bacteria</taxon>
        <taxon>Bacillati</taxon>
        <taxon>Actinomycetota</taxon>
        <taxon>Actinomycetes</taxon>
        <taxon>Mycobacteriales</taxon>
        <taxon>Corynebacteriaceae</taxon>
        <taxon>Corynebacterium</taxon>
    </lineage>
</organism>
<reference evidence="3" key="1">
    <citation type="submission" date="2019-11" db="EMBL/GenBank/DDBJ databases">
        <title>Complete genome sequence of Corynebacterium kalinowskii 1959, a novel Corynebacterium species isolated from soil of a small paddock in Vilsendorf, Germany.</title>
        <authorList>
            <person name="Schaffert L."/>
            <person name="Ruwe M."/>
            <person name="Milse J."/>
            <person name="Hanuschka K."/>
            <person name="Ortseifen V."/>
            <person name="Droste J."/>
            <person name="Brandt D."/>
            <person name="Schlueter L."/>
            <person name="Kutter Y."/>
            <person name="Vinke S."/>
            <person name="Viehoefer P."/>
            <person name="Jacob L."/>
            <person name="Luebke N.-C."/>
            <person name="Schulte-Berndt E."/>
            <person name="Hain C."/>
            <person name="Linder M."/>
            <person name="Schmidt P."/>
            <person name="Wollenschlaeger L."/>
            <person name="Luttermann T."/>
            <person name="Thieme E."/>
            <person name="Hassa J."/>
            <person name="Haak M."/>
            <person name="Wittchen M."/>
            <person name="Mentz A."/>
            <person name="Persicke M."/>
            <person name="Busche T."/>
            <person name="Ruckert C."/>
        </authorList>
    </citation>
    <scope>NUCLEOTIDE SEQUENCE [LARGE SCALE GENOMIC DNA]</scope>
    <source>
        <strain evidence="3">1959</strain>
    </source>
</reference>
<evidence type="ECO:0000313" key="3">
    <source>
        <dbReference type="Proteomes" id="UP000427071"/>
    </source>
</evidence>
<evidence type="ECO:0000313" key="2">
    <source>
        <dbReference type="EMBL" id="QGU03083.1"/>
    </source>
</evidence>
<dbReference type="Proteomes" id="UP000427071">
    <property type="component" value="Chromosome"/>
</dbReference>
<dbReference type="RefSeq" id="WP_156193406.1">
    <property type="nucleotide sequence ID" value="NZ_CP046452.1"/>
</dbReference>
<keyword evidence="3" id="KW-1185">Reference proteome</keyword>
<accession>A0A6B8VG24</accession>
<dbReference type="EMBL" id="CP046452">
    <property type="protein sequence ID" value="QGU03083.1"/>
    <property type="molecule type" value="Genomic_DNA"/>
</dbReference>
<proteinExistence type="predicted"/>
<dbReference type="SMART" id="SM00507">
    <property type="entry name" value="HNHc"/>
    <property type="match status" value="1"/>
</dbReference>
<dbReference type="AlphaFoldDB" id="A0A6B8VG24"/>
<gene>
    <name evidence="2" type="ORF">CKALI_11195</name>
</gene>
<dbReference type="CDD" id="cd00085">
    <property type="entry name" value="HNHc"/>
    <property type="match status" value="1"/>
</dbReference>
<dbReference type="GO" id="GO:0004519">
    <property type="term" value="F:endonuclease activity"/>
    <property type="evidence" value="ECO:0007669"/>
    <property type="project" value="InterPro"/>
</dbReference>
<dbReference type="Pfam" id="PF01844">
    <property type="entry name" value="HNH"/>
    <property type="match status" value="1"/>
</dbReference>
<dbReference type="InterPro" id="IPR002711">
    <property type="entry name" value="HNH"/>
</dbReference>